<sequence length="106" mass="12284">MTFHNTDDSKTDESSRAAVQPQARRQASASFADLRYCTEYRVKGDQFHHTPPSPIFQFHEKSVLTPSYTQRVDHIHTSNPLSHTHGVMLYFLETLSMQLQIEDSFR</sequence>
<comment type="caution">
    <text evidence="2">The sequence shown here is derived from an EMBL/GenBank/DDBJ whole genome shotgun (WGS) entry which is preliminary data.</text>
</comment>
<proteinExistence type="predicted"/>
<feature type="compositionally biased region" description="Low complexity" evidence="1">
    <location>
        <begin position="16"/>
        <end position="28"/>
    </location>
</feature>
<dbReference type="Proteomes" id="UP000762676">
    <property type="component" value="Unassembled WGS sequence"/>
</dbReference>
<feature type="region of interest" description="Disordered" evidence="1">
    <location>
        <begin position="1"/>
        <end position="28"/>
    </location>
</feature>
<dbReference type="AlphaFoldDB" id="A0AAV4IVV7"/>
<accession>A0AAV4IVV7</accession>
<feature type="compositionally biased region" description="Basic and acidic residues" evidence="1">
    <location>
        <begin position="1"/>
        <end position="15"/>
    </location>
</feature>
<protein>
    <submittedName>
        <fullName evidence="2">Uncharacterized protein</fullName>
    </submittedName>
</protein>
<keyword evidence="3" id="KW-1185">Reference proteome</keyword>
<dbReference type="EMBL" id="BMAT01006457">
    <property type="protein sequence ID" value="GFS13151.1"/>
    <property type="molecule type" value="Genomic_DNA"/>
</dbReference>
<evidence type="ECO:0000313" key="2">
    <source>
        <dbReference type="EMBL" id="GFS13151.1"/>
    </source>
</evidence>
<name>A0AAV4IVV7_9GAST</name>
<evidence type="ECO:0000313" key="3">
    <source>
        <dbReference type="Proteomes" id="UP000762676"/>
    </source>
</evidence>
<reference evidence="2 3" key="1">
    <citation type="journal article" date="2021" name="Elife">
        <title>Chloroplast acquisition without the gene transfer in kleptoplastic sea slugs, Plakobranchus ocellatus.</title>
        <authorList>
            <person name="Maeda T."/>
            <person name="Takahashi S."/>
            <person name="Yoshida T."/>
            <person name="Shimamura S."/>
            <person name="Takaki Y."/>
            <person name="Nagai Y."/>
            <person name="Toyoda A."/>
            <person name="Suzuki Y."/>
            <person name="Arimoto A."/>
            <person name="Ishii H."/>
            <person name="Satoh N."/>
            <person name="Nishiyama T."/>
            <person name="Hasebe M."/>
            <person name="Maruyama T."/>
            <person name="Minagawa J."/>
            <person name="Obokata J."/>
            <person name="Shigenobu S."/>
        </authorList>
    </citation>
    <scope>NUCLEOTIDE SEQUENCE [LARGE SCALE GENOMIC DNA]</scope>
</reference>
<gene>
    <name evidence="2" type="ORF">ElyMa_003130100</name>
</gene>
<organism evidence="2 3">
    <name type="scientific">Elysia marginata</name>
    <dbReference type="NCBI Taxonomy" id="1093978"/>
    <lineage>
        <taxon>Eukaryota</taxon>
        <taxon>Metazoa</taxon>
        <taxon>Spiralia</taxon>
        <taxon>Lophotrochozoa</taxon>
        <taxon>Mollusca</taxon>
        <taxon>Gastropoda</taxon>
        <taxon>Heterobranchia</taxon>
        <taxon>Euthyneura</taxon>
        <taxon>Panpulmonata</taxon>
        <taxon>Sacoglossa</taxon>
        <taxon>Placobranchoidea</taxon>
        <taxon>Plakobranchidae</taxon>
        <taxon>Elysia</taxon>
    </lineage>
</organism>
<evidence type="ECO:0000256" key="1">
    <source>
        <dbReference type="SAM" id="MobiDB-lite"/>
    </source>
</evidence>